<dbReference type="OrthoDB" id="2430343at2759"/>
<dbReference type="RefSeq" id="XP_014659856.1">
    <property type="nucleotide sequence ID" value="XM_014804370.1"/>
</dbReference>
<evidence type="ECO:0000256" key="1">
    <source>
        <dbReference type="SAM" id="MobiDB-lite"/>
    </source>
</evidence>
<dbReference type="PANTHER" id="PTHR38699">
    <property type="entry name" value="CHROMOSOME 1, WHOLE GENOME SHOTGUN SEQUENCE"/>
    <property type="match status" value="1"/>
</dbReference>
<feature type="region of interest" description="Disordered" evidence="1">
    <location>
        <begin position="21"/>
        <end position="40"/>
    </location>
</feature>
<sequence>MTEQSSSRRYASGDVRHEDDVAAWESLSDTSDTSSASSKPALAKLPTLPDLRFEQSYIATIRGFLHENSPNSADADTSHGHEHKVKITRPAPDEHTQLWLGNLRVEWSSVLWVTVRDQLLSPLVQGAVWGVGGILLTQFRQYFSAKSRSSGTGGRKAMPQSSVMRSLGLSKR</sequence>
<evidence type="ECO:0000313" key="3">
    <source>
        <dbReference type="Proteomes" id="UP000325008"/>
    </source>
</evidence>
<gene>
    <name evidence="2" type="ORF">PSANT_00794</name>
</gene>
<accession>A0A5C3FFW7</accession>
<organism evidence="2 3">
    <name type="scientific">Pseudozyma antarctica</name>
    <name type="common">Yeast</name>
    <name type="synonym">Candida antarctica</name>
    <dbReference type="NCBI Taxonomy" id="84753"/>
    <lineage>
        <taxon>Eukaryota</taxon>
        <taxon>Fungi</taxon>
        <taxon>Dikarya</taxon>
        <taxon>Basidiomycota</taxon>
        <taxon>Ustilaginomycotina</taxon>
        <taxon>Ustilaginomycetes</taxon>
        <taxon>Ustilaginales</taxon>
        <taxon>Ustilaginaceae</taxon>
        <taxon>Moesziomyces</taxon>
    </lineage>
</organism>
<dbReference type="Proteomes" id="UP000325008">
    <property type="component" value="Unassembled WGS sequence"/>
</dbReference>
<feature type="compositionally biased region" description="Low complexity" evidence="1">
    <location>
        <begin position="26"/>
        <end position="40"/>
    </location>
</feature>
<dbReference type="GO" id="GO:0000423">
    <property type="term" value="P:mitophagy"/>
    <property type="evidence" value="ECO:0007669"/>
    <property type="project" value="InterPro"/>
</dbReference>
<evidence type="ECO:0000313" key="2">
    <source>
        <dbReference type="EMBL" id="SPO43110.1"/>
    </source>
</evidence>
<dbReference type="InterPro" id="IPR013898">
    <property type="entry name" value="Atg43"/>
</dbReference>
<proteinExistence type="predicted"/>
<keyword evidence="3" id="KW-1185">Reference proteome</keyword>
<protein>
    <submittedName>
        <fullName evidence="2">Uncharacterized protein</fullName>
    </submittedName>
</protein>
<name>A0A5C3FFW7_PSEA2</name>
<dbReference type="GO" id="GO:0140580">
    <property type="term" value="F:mitochondrion autophagosome adaptor activity"/>
    <property type="evidence" value="ECO:0007669"/>
    <property type="project" value="InterPro"/>
</dbReference>
<dbReference type="Pfam" id="PF08589">
    <property type="entry name" value="ATG43"/>
    <property type="match status" value="1"/>
</dbReference>
<reference evidence="2" key="1">
    <citation type="submission" date="2018-03" db="EMBL/GenBank/DDBJ databases">
        <authorList>
            <person name="Guldener U."/>
        </authorList>
    </citation>
    <scope>NUCLEOTIDE SEQUENCE [LARGE SCALE GENOMIC DNA]</scope>
    <source>
        <strain evidence="2">ATCC34888</strain>
    </source>
</reference>
<comment type="caution">
    <text evidence="2">The sequence shown here is derived from an EMBL/GenBank/DDBJ whole genome shotgun (WGS) entry which is preliminary data.</text>
</comment>
<dbReference type="PANTHER" id="PTHR38699:SF1">
    <property type="entry name" value="MITOPHAGY RECEPTOR ATG43"/>
    <property type="match status" value="1"/>
</dbReference>
<dbReference type="AlphaFoldDB" id="A0A5C3FFW7"/>
<dbReference type="EMBL" id="OOIQ01000001">
    <property type="protein sequence ID" value="SPO43110.1"/>
    <property type="molecule type" value="Genomic_DNA"/>
</dbReference>
<feature type="region of interest" description="Disordered" evidence="1">
    <location>
        <begin position="147"/>
        <end position="172"/>
    </location>
</feature>